<protein>
    <submittedName>
        <fullName evidence="2">Uncharacterized protein</fullName>
    </submittedName>
</protein>
<reference evidence="1 3" key="1">
    <citation type="journal article" date="2017" name="Nature">
        <title>The sunflower genome provides insights into oil metabolism, flowering and Asterid evolution.</title>
        <authorList>
            <person name="Badouin H."/>
            <person name="Gouzy J."/>
            <person name="Grassa C.J."/>
            <person name="Murat F."/>
            <person name="Staton S.E."/>
            <person name="Cottret L."/>
            <person name="Lelandais-Briere C."/>
            <person name="Owens G.L."/>
            <person name="Carrere S."/>
            <person name="Mayjonade B."/>
            <person name="Legrand L."/>
            <person name="Gill N."/>
            <person name="Kane N.C."/>
            <person name="Bowers J.E."/>
            <person name="Hubner S."/>
            <person name="Bellec A."/>
            <person name="Berard A."/>
            <person name="Berges H."/>
            <person name="Blanchet N."/>
            <person name="Boniface M.C."/>
            <person name="Brunel D."/>
            <person name="Catrice O."/>
            <person name="Chaidir N."/>
            <person name="Claudel C."/>
            <person name="Donnadieu C."/>
            <person name="Faraut T."/>
            <person name="Fievet G."/>
            <person name="Helmstetter N."/>
            <person name="King M."/>
            <person name="Knapp S.J."/>
            <person name="Lai Z."/>
            <person name="Le Paslier M.C."/>
            <person name="Lippi Y."/>
            <person name="Lorenzon L."/>
            <person name="Mandel J.R."/>
            <person name="Marage G."/>
            <person name="Marchand G."/>
            <person name="Marquand E."/>
            <person name="Bret-Mestries E."/>
            <person name="Morien E."/>
            <person name="Nambeesan S."/>
            <person name="Nguyen T."/>
            <person name="Pegot-Espagnet P."/>
            <person name="Pouilly N."/>
            <person name="Raftis F."/>
            <person name="Sallet E."/>
            <person name="Schiex T."/>
            <person name="Thomas J."/>
            <person name="Vandecasteele C."/>
            <person name="Vares D."/>
            <person name="Vear F."/>
            <person name="Vautrin S."/>
            <person name="Crespi M."/>
            <person name="Mangin B."/>
            <person name="Burke J.M."/>
            <person name="Salse J."/>
            <person name="Munos S."/>
            <person name="Vincourt P."/>
            <person name="Rieseberg L.H."/>
            <person name="Langlade N.B."/>
        </authorList>
    </citation>
    <scope>NUCLEOTIDE SEQUENCE [LARGE SCALE GENOMIC DNA]</scope>
    <source>
        <strain evidence="3">cv. SF193</strain>
        <tissue evidence="1">Leaves</tissue>
    </source>
</reference>
<keyword evidence="3" id="KW-1185">Reference proteome</keyword>
<proteinExistence type="predicted"/>
<evidence type="ECO:0000313" key="3">
    <source>
        <dbReference type="Proteomes" id="UP000215914"/>
    </source>
</evidence>
<dbReference type="Gramene" id="mRNA:HanXRQr2_Chr05g0218361">
    <property type="protein sequence ID" value="mRNA:HanXRQr2_Chr05g0218361"/>
    <property type="gene ID" value="HanXRQr2_Chr05g0218361"/>
</dbReference>
<dbReference type="EMBL" id="MNCJ02000320">
    <property type="protein sequence ID" value="KAF5806185.1"/>
    <property type="molecule type" value="Genomic_DNA"/>
</dbReference>
<reference evidence="2" key="2">
    <citation type="submission" date="2017-02" db="EMBL/GenBank/DDBJ databases">
        <title>Sunflower complete genome.</title>
        <authorList>
            <person name="Langlade N."/>
            <person name="Munos S."/>
        </authorList>
    </citation>
    <scope>NUCLEOTIDE SEQUENCE [LARGE SCALE GENOMIC DNA]</scope>
    <source>
        <tissue evidence="2">Leaves</tissue>
    </source>
</reference>
<name>A0A251RSU8_HELAN</name>
<reference evidence="1" key="3">
    <citation type="submission" date="2020-06" db="EMBL/GenBank/DDBJ databases">
        <title>Helianthus annuus Genome sequencing and assembly Release 2.</title>
        <authorList>
            <person name="Gouzy J."/>
            <person name="Langlade N."/>
            <person name="Munos S."/>
        </authorList>
    </citation>
    <scope>NUCLEOTIDE SEQUENCE</scope>
    <source>
        <tissue evidence="1">Leaves</tissue>
    </source>
</reference>
<dbReference type="Proteomes" id="UP000215914">
    <property type="component" value="Chromosome 17"/>
</dbReference>
<organism evidence="2 3">
    <name type="scientific">Helianthus annuus</name>
    <name type="common">Common sunflower</name>
    <dbReference type="NCBI Taxonomy" id="4232"/>
    <lineage>
        <taxon>Eukaryota</taxon>
        <taxon>Viridiplantae</taxon>
        <taxon>Streptophyta</taxon>
        <taxon>Embryophyta</taxon>
        <taxon>Tracheophyta</taxon>
        <taxon>Spermatophyta</taxon>
        <taxon>Magnoliopsida</taxon>
        <taxon>eudicotyledons</taxon>
        <taxon>Gunneridae</taxon>
        <taxon>Pentapetalae</taxon>
        <taxon>asterids</taxon>
        <taxon>campanulids</taxon>
        <taxon>Asterales</taxon>
        <taxon>Asteraceae</taxon>
        <taxon>Asteroideae</taxon>
        <taxon>Heliantheae alliance</taxon>
        <taxon>Heliantheae</taxon>
        <taxon>Helianthus</taxon>
    </lineage>
</organism>
<dbReference type="InParanoid" id="A0A251RSU8"/>
<dbReference type="AlphaFoldDB" id="A0A251RSU8"/>
<accession>A0A251RSU8</accession>
<evidence type="ECO:0000313" key="2">
    <source>
        <dbReference type="EMBL" id="OTF86934.1"/>
    </source>
</evidence>
<evidence type="ECO:0000313" key="1">
    <source>
        <dbReference type="EMBL" id="KAF5806185.1"/>
    </source>
</evidence>
<sequence>MALADVLGTPAGRRYEVSNPMNVDADHGGAFGIVMKGIEDEGEKKKAVLVCC</sequence>
<dbReference type="EMBL" id="CM007906">
    <property type="protein sequence ID" value="OTF86934.1"/>
    <property type="molecule type" value="Genomic_DNA"/>
</dbReference>
<gene>
    <name evidence="2" type="ORF">HannXRQ_Chr17g0556241</name>
    <name evidence="1" type="ORF">HanXRQr2_Chr05g0218361</name>
</gene>